<gene>
    <name evidence="1" type="ORF">E1J38_003390</name>
</gene>
<comment type="caution">
    <text evidence="1">The sequence shown here is derived from an EMBL/GenBank/DDBJ whole genome shotgun (WGS) entry which is preliminary data.</text>
</comment>
<sequence length="459" mass="54056">MKHKHIQHLYRRMGFGILPDNLEKLSKLKRKEVVNTLFKASKNTTLLELDTSELKRLMGDSYISAKPNIQKIQKLSRLSTQKLNHAWIERLTNPKELVREKMTLFWANHFVCEDNNFLYTQNFHNTLRKHALGNFRDFVVAVSKQAAMTKYLNTKQNKKEKPNENFARELMELFTLGVGHYTEQDIKESAKAFTGYSHNMQGDFVFRRRVHHQGQKTFFGKTGNFNGDDIIDIILEQKRCAEFICEKIYRYFVNDTLNNSHVQAMIEVFYKNYNIEQLMHFVCSSNWFYNEENIGTKIKSPIEFLVGIKTIVPVAFKNKRQLLNLQRLLGQILLDPPNVAGWKGGQNWIDSNTITLRLKLPSLLLNSSYISNSRTEETDDQIEEKKQFFKRNYGRRFNVESNWNYFNQQFRNVNMNELDSHILACNMSQVARGYLNTLEKVSKQEYCIQLMSLPEYQMC</sequence>
<proteinExistence type="predicted"/>
<evidence type="ECO:0000313" key="1">
    <source>
        <dbReference type="EMBL" id="TWO33831.1"/>
    </source>
</evidence>
<dbReference type="Proteomes" id="UP000295814">
    <property type="component" value="Unassembled WGS sequence"/>
</dbReference>
<reference evidence="1 2" key="1">
    <citation type="submission" date="2019-07" db="EMBL/GenBank/DDBJ databases">
        <title>Seonamhaeicola sp. W255 draft genome.</title>
        <authorList>
            <person name="Zhang X.-Y."/>
            <person name="Zhang R."/>
            <person name="Zhong Y.-L."/>
            <person name="Du Z.-J."/>
        </authorList>
    </citation>
    <scope>NUCLEOTIDE SEQUENCE [LARGE SCALE GENOMIC DNA]</scope>
    <source>
        <strain evidence="1 2">W255</strain>
    </source>
</reference>
<dbReference type="OrthoDB" id="9772295at2"/>
<dbReference type="RefSeq" id="WP_133355846.1">
    <property type="nucleotide sequence ID" value="NZ_SMZJ02000002.1"/>
</dbReference>
<accession>A0A562YGD4</accession>
<evidence type="ECO:0000313" key="2">
    <source>
        <dbReference type="Proteomes" id="UP000295814"/>
    </source>
</evidence>
<dbReference type="Pfam" id="PF08811">
    <property type="entry name" value="DUF1800"/>
    <property type="match status" value="1"/>
</dbReference>
<dbReference type="AlphaFoldDB" id="A0A562YGD4"/>
<protein>
    <submittedName>
        <fullName evidence="1">DUF1800 domain-containing protein</fullName>
    </submittedName>
</protein>
<name>A0A562YGD4_9FLAO</name>
<dbReference type="InterPro" id="IPR014917">
    <property type="entry name" value="DUF1800"/>
</dbReference>
<organism evidence="1 2">
    <name type="scientific">Seonamhaeicola sediminis</name>
    <dbReference type="NCBI Taxonomy" id="2528206"/>
    <lineage>
        <taxon>Bacteria</taxon>
        <taxon>Pseudomonadati</taxon>
        <taxon>Bacteroidota</taxon>
        <taxon>Flavobacteriia</taxon>
        <taxon>Flavobacteriales</taxon>
        <taxon>Flavobacteriaceae</taxon>
    </lineage>
</organism>
<dbReference type="EMBL" id="SMZJ02000002">
    <property type="protein sequence ID" value="TWO33831.1"/>
    <property type="molecule type" value="Genomic_DNA"/>
</dbReference>
<keyword evidence="2" id="KW-1185">Reference proteome</keyword>